<accession>A0ABW4X1A4</accession>
<name>A0ABW4X1A4_9BACT</name>
<dbReference type="RefSeq" id="WP_229959337.1">
    <property type="nucleotide sequence ID" value="NZ_JAJJWI010000005.1"/>
</dbReference>
<gene>
    <name evidence="1" type="ORF">ACFSKU_15815</name>
</gene>
<reference evidence="2" key="1">
    <citation type="journal article" date="2019" name="Int. J. Syst. Evol. Microbiol.">
        <title>The Global Catalogue of Microorganisms (GCM) 10K type strain sequencing project: providing services to taxonomists for standard genome sequencing and annotation.</title>
        <authorList>
            <consortium name="The Broad Institute Genomics Platform"/>
            <consortium name="The Broad Institute Genome Sequencing Center for Infectious Disease"/>
            <person name="Wu L."/>
            <person name="Ma J."/>
        </authorList>
    </citation>
    <scope>NUCLEOTIDE SEQUENCE [LARGE SCALE GENOMIC DNA]</scope>
    <source>
        <strain evidence="2">JCM 16545</strain>
    </source>
</reference>
<evidence type="ECO:0000313" key="1">
    <source>
        <dbReference type="EMBL" id="MFD2068356.1"/>
    </source>
</evidence>
<evidence type="ECO:0000313" key="2">
    <source>
        <dbReference type="Proteomes" id="UP001597369"/>
    </source>
</evidence>
<dbReference type="EMBL" id="JBHUHV010000053">
    <property type="protein sequence ID" value="MFD2068356.1"/>
    <property type="molecule type" value="Genomic_DNA"/>
</dbReference>
<keyword evidence="2" id="KW-1185">Reference proteome</keyword>
<sequence length="81" mass="9377">MDLHQFIYKPFDQRAADVLKYGTFLAARIERGYHVLLYDMRDFYAEAWYDPTKSKITVVVGFASVLCLEPFLEAIELPGVI</sequence>
<dbReference type="Proteomes" id="UP001597369">
    <property type="component" value="Unassembled WGS sequence"/>
</dbReference>
<organism evidence="1 2">
    <name type="scientific">Pontibacter silvestris</name>
    <dbReference type="NCBI Taxonomy" id="2305183"/>
    <lineage>
        <taxon>Bacteria</taxon>
        <taxon>Pseudomonadati</taxon>
        <taxon>Bacteroidota</taxon>
        <taxon>Cytophagia</taxon>
        <taxon>Cytophagales</taxon>
        <taxon>Hymenobacteraceae</taxon>
        <taxon>Pontibacter</taxon>
    </lineage>
</organism>
<proteinExistence type="predicted"/>
<protein>
    <submittedName>
        <fullName evidence="1">Uncharacterized protein</fullName>
    </submittedName>
</protein>
<comment type="caution">
    <text evidence="1">The sequence shown here is derived from an EMBL/GenBank/DDBJ whole genome shotgun (WGS) entry which is preliminary data.</text>
</comment>